<dbReference type="InterPro" id="IPR004640">
    <property type="entry name" value="HscB"/>
</dbReference>
<dbReference type="PANTHER" id="PTHR14021">
    <property type="entry name" value="IRON-SULFUR CLUSTER CO-CHAPERONE PROTEIN HSCB"/>
    <property type="match status" value="1"/>
</dbReference>
<dbReference type="PANTHER" id="PTHR14021:SF15">
    <property type="entry name" value="IRON-SULFUR CLUSTER CO-CHAPERONE PROTEIN HSCB"/>
    <property type="match status" value="1"/>
</dbReference>
<dbReference type="GO" id="GO:0005739">
    <property type="term" value="C:mitochondrion"/>
    <property type="evidence" value="ECO:0007669"/>
    <property type="project" value="TreeGrafter"/>
</dbReference>
<dbReference type="Proteomes" id="UP001217754">
    <property type="component" value="Chromosome 3"/>
</dbReference>
<reference evidence="4" key="1">
    <citation type="submission" date="2023-03" db="EMBL/GenBank/DDBJ databases">
        <title>Mating type loci evolution in Malassezia.</title>
        <authorList>
            <person name="Coelho M.A."/>
        </authorList>
    </citation>
    <scope>NUCLEOTIDE SEQUENCE</scope>
    <source>
        <strain evidence="4">CBS 9431</strain>
    </source>
</reference>
<dbReference type="GeneID" id="85225818"/>
<dbReference type="GO" id="GO:0044571">
    <property type="term" value="P:[2Fe-2S] cluster assembly"/>
    <property type="evidence" value="ECO:0007669"/>
    <property type="project" value="InterPro"/>
</dbReference>
<keyword evidence="2" id="KW-0143">Chaperone</keyword>
<evidence type="ECO:0000256" key="2">
    <source>
        <dbReference type="ARBA" id="ARBA00023186"/>
    </source>
</evidence>
<dbReference type="GO" id="GO:0001671">
    <property type="term" value="F:ATPase activator activity"/>
    <property type="evidence" value="ECO:0007669"/>
    <property type="project" value="InterPro"/>
</dbReference>
<dbReference type="RefSeq" id="XP_060122094.1">
    <property type="nucleotide sequence ID" value="XM_060266111.1"/>
</dbReference>
<protein>
    <submittedName>
        <fullName evidence="4">Molecular chaperone</fullName>
    </submittedName>
</protein>
<evidence type="ECO:0000259" key="3">
    <source>
        <dbReference type="PROSITE" id="PS50076"/>
    </source>
</evidence>
<feature type="domain" description="J" evidence="3">
    <location>
        <begin position="68"/>
        <end position="146"/>
    </location>
</feature>
<gene>
    <name evidence="4" type="primary">JAC1</name>
    <name evidence="4" type="ORF">MJAP1_002167</name>
</gene>
<dbReference type="Gene3D" id="1.20.1280.20">
    <property type="entry name" value="HscB, C-terminal domain"/>
    <property type="match status" value="1"/>
</dbReference>
<dbReference type="SUPFAM" id="SSF46565">
    <property type="entry name" value="Chaperone J-domain"/>
    <property type="match status" value="1"/>
</dbReference>
<keyword evidence="5" id="KW-1185">Reference proteome</keyword>
<sequence>MLRMLGVARRAAARPSVMAVPRQYALPLYKAYSTVPSKACAACGATNDAAALQCGACHALQPVPSEVDYFSILGVPRSSVPGNGWKVDPKELKAQWRKQMAVTHPDRLVARPDKEQQIGAQQSAIVNKAYETLVRPLDRAIYLLEIAGAGDVEEGASLEDPELLMEVLELQEALSEAEDRATVEEVGVQNEAHLTRVLGELDGAFEATPLDTDRIKNLAVQLRYWTNIAKAVQEWQPGQRVELHH</sequence>
<dbReference type="Gene3D" id="1.10.287.110">
    <property type="entry name" value="DnaJ domain"/>
    <property type="match status" value="1"/>
</dbReference>
<dbReference type="InterPro" id="IPR009073">
    <property type="entry name" value="HscB_oligo_C"/>
</dbReference>
<dbReference type="InterPro" id="IPR036386">
    <property type="entry name" value="HscB_C_sf"/>
</dbReference>
<evidence type="ECO:0000313" key="4">
    <source>
        <dbReference type="EMBL" id="WFD39197.1"/>
    </source>
</evidence>
<dbReference type="Pfam" id="PF07743">
    <property type="entry name" value="HSCB_C"/>
    <property type="match status" value="1"/>
</dbReference>
<dbReference type="InterPro" id="IPR036869">
    <property type="entry name" value="J_dom_sf"/>
</dbReference>
<dbReference type="CDD" id="cd06257">
    <property type="entry name" value="DnaJ"/>
    <property type="match status" value="1"/>
</dbReference>
<proteinExistence type="inferred from homology"/>
<name>A0AAF0F296_9BASI</name>
<dbReference type="SUPFAM" id="SSF47144">
    <property type="entry name" value="HSC20 (HSCB), C-terminal oligomerisation domain"/>
    <property type="match status" value="1"/>
</dbReference>
<accession>A0AAF0F296</accession>
<dbReference type="NCBIfam" id="TIGR00714">
    <property type="entry name" value="hscB"/>
    <property type="match status" value="1"/>
</dbReference>
<dbReference type="InterPro" id="IPR001623">
    <property type="entry name" value="DnaJ_domain"/>
</dbReference>
<evidence type="ECO:0000256" key="1">
    <source>
        <dbReference type="ARBA" id="ARBA00010476"/>
    </source>
</evidence>
<dbReference type="SMART" id="SM00271">
    <property type="entry name" value="DnaJ"/>
    <property type="match status" value="1"/>
</dbReference>
<dbReference type="Pfam" id="PF00226">
    <property type="entry name" value="DnaJ"/>
    <property type="match status" value="1"/>
</dbReference>
<dbReference type="GO" id="GO:0051259">
    <property type="term" value="P:protein complex oligomerization"/>
    <property type="evidence" value="ECO:0007669"/>
    <property type="project" value="InterPro"/>
</dbReference>
<evidence type="ECO:0000313" key="5">
    <source>
        <dbReference type="Proteomes" id="UP001217754"/>
    </source>
</evidence>
<organism evidence="4 5">
    <name type="scientific">Malassezia japonica</name>
    <dbReference type="NCBI Taxonomy" id="223818"/>
    <lineage>
        <taxon>Eukaryota</taxon>
        <taxon>Fungi</taxon>
        <taxon>Dikarya</taxon>
        <taxon>Basidiomycota</taxon>
        <taxon>Ustilaginomycotina</taxon>
        <taxon>Malasseziomycetes</taxon>
        <taxon>Malasseziales</taxon>
        <taxon>Malasseziaceae</taxon>
        <taxon>Malassezia</taxon>
    </lineage>
</organism>
<dbReference type="EMBL" id="CP119960">
    <property type="protein sequence ID" value="WFD39197.1"/>
    <property type="molecule type" value="Genomic_DNA"/>
</dbReference>
<dbReference type="AlphaFoldDB" id="A0AAF0F296"/>
<dbReference type="GO" id="GO:0051087">
    <property type="term" value="F:protein-folding chaperone binding"/>
    <property type="evidence" value="ECO:0007669"/>
    <property type="project" value="InterPro"/>
</dbReference>
<comment type="similarity">
    <text evidence="1">Belongs to the HscB family.</text>
</comment>
<dbReference type="PROSITE" id="PS50076">
    <property type="entry name" value="DNAJ_2"/>
    <property type="match status" value="1"/>
</dbReference>